<proteinExistence type="predicted"/>
<evidence type="ECO:0008006" key="5">
    <source>
        <dbReference type="Google" id="ProtNLM"/>
    </source>
</evidence>
<gene>
    <name evidence="2" type="ORF">PECAL_1P01660</name>
    <name evidence="3" type="ORF">PECAL_5P01680</name>
</gene>
<comment type="caution">
    <text evidence="3">The sequence shown here is derived from an EMBL/GenBank/DDBJ whole genome shotgun (WGS) entry which is preliminary data.</text>
</comment>
<evidence type="ECO:0000313" key="2">
    <source>
        <dbReference type="EMBL" id="CAH0363830.1"/>
    </source>
</evidence>
<dbReference type="EMBL" id="CAKKNE010000001">
    <property type="protein sequence ID" value="CAH0363830.1"/>
    <property type="molecule type" value="Genomic_DNA"/>
</dbReference>
<reference evidence="3" key="1">
    <citation type="submission" date="2021-11" db="EMBL/GenBank/DDBJ databases">
        <authorList>
            <consortium name="Genoscope - CEA"/>
            <person name="William W."/>
        </authorList>
    </citation>
    <scope>NUCLEOTIDE SEQUENCE</scope>
</reference>
<keyword evidence="4" id="KW-1185">Reference proteome</keyword>
<evidence type="ECO:0000313" key="4">
    <source>
        <dbReference type="Proteomes" id="UP000789595"/>
    </source>
</evidence>
<evidence type="ECO:0000256" key="1">
    <source>
        <dbReference type="SAM" id="MobiDB-lite"/>
    </source>
</evidence>
<dbReference type="Proteomes" id="UP000789595">
    <property type="component" value="Unassembled WGS sequence"/>
</dbReference>
<dbReference type="EMBL" id="CAKKNE010000005">
    <property type="protein sequence ID" value="CAH0375634.1"/>
    <property type="molecule type" value="Genomic_DNA"/>
</dbReference>
<evidence type="ECO:0000313" key="3">
    <source>
        <dbReference type="EMBL" id="CAH0375634.1"/>
    </source>
</evidence>
<sequence length="266" mass="29804">MLLPKGVEPGDWRTASPDTTWLDSHSPLPSPRPPARSFADVDDLEQQEAPVKTDEECECSRSRGRCRWLAGGLCVGASILLGVCAGPARGQFLPVQTVPDVILAAHTRKKEATVVLMRHCDKDEKYSETHCTPKGVRRSAWLPSLFDGTRFDPPSYLYARKPEKPRNVMRSIETLEPMARTFDLEIDVHFGESDNEELAKDVKKHLSEEGPIIIAWKHERLPSLARALGMEKPGTWKADDFDSLYVLSYESGKLVSSRKDKEGYAE</sequence>
<dbReference type="OrthoDB" id="41854at2759"/>
<organism evidence="3 4">
    <name type="scientific">Pelagomonas calceolata</name>
    <dbReference type="NCBI Taxonomy" id="35677"/>
    <lineage>
        <taxon>Eukaryota</taxon>
        <taxon>Sar</taxon>
        <taxon>Stramenopiles</taxon>
        <taxon>Ochrophyta</taxon>
        <taxon>Pelagophyceae</taxon>
        <taxon>Pelagomonadales</taxon>
        <taxon>Pelagomonadaceae</taxon>
        <taxon>Pelagomonas</taxon>
    </lineage>
</organism>
<feature type="region of interest" description="Disordered" evidence="1">
    <location>
        <begin position="1"/>
        <end position="52"/>
    </location>
</feature>
<accession>A0A8J2SYS9</accession>
<protein>
    <recommendedName>
        <fullName evidence="5">Histidine phosphatase family protein</fullName>
    </recommendedName>
</protein>
<name>A0A8J2SYS9_9STRA</name>
<dbReference type="AlphaFoldDB" id="A0A8J2SYS9"/>